<dbReference type="EMBL" id="OD564964">
    <property type="protein sequence ID" value="CAD7440382.1"/>
    <property type="molecule type" value="Genomic_DNA"/>
</dbReference>
<organism evidence="2">
    <name type="scientific">Timema bartmani</name>
    <dbReference type="NCBI Taxonomy" id="61472"/>
    <lineage>
        <taxon>Eukaryota</taxon>
        <taxon>Metazoa</taxon>
        <taxon>Ecdysozoa</taxon>
        <taxon>Arthropoda</taxon>
        <taxon>Hexapoda</taxon>
        <taxon>Insecta</taxon>
        <taxon>Pterygota</taxon>
        <taxon>Neoptera</taxon>
        <taxon>Polyneoptera</taxon>
        <taxon>Phasmatodea</taxon>
        <taxon>Timematodea</taxon>
        <taxon>Timematoidea</taxon>
        <taxon>Timematidae</taxon>
        <taxon>Timema</taxon>
    </lineage>
</organism>
<evidence type="ECO:0000313" key="2">
    <source>
        <dbReference type="EMBL" id="CAD7440382.1"/>
    </source>
</evidence>
<dbReference type="PANTHER" id="PTHR14553">
    <property type="entry name" value="UNCHARACTERIZED PROTEIN C1ORF50"/>
    <property type="match status" value="1"/>
</dbReference>
<sequence>MKRKLIMDPAEFSDTKKKGSMALVERNTQPQGVNLVNAFRVARIEPSDLVELAKEIQKADTLVRSTTCGKLQVIAEQVRFLQEQARRVLLEARQNTSLHHAACNFRKMPGHAYHLYRRPSGQQYFSMLSEQDWGNSPPHTYIGSYRLEQDQSWTPENKMATRTEEISMLDKIFSTSEKVCVASFAEIMELGAVDSMDKVKEGFGNQMNLCRDRGLNPGPSAQKSDTLPLDRQVTPL</sequence>
<evidence type="ECO:0000256" key="1">
    <source>
        <dbReference type="SAM" id="MobiDB-lite"/>
    </source>
</evidence>
<gene>
    <name evidence="2" type="ORF">TBIB3V08_LOCUS2898</name>
</gene>
<dbReference type="InterPro" id="IPR019534">
    <property type="entry name" value="DUF2452"/>
</dbReference>
<proteinExistence type="predicted"/>
<dbReference type="Pfam" id="PF10504">
    <property type="entry name" value="DUF2452"/>
    <property type="match status" value="1"/>
</dbReference>
<name>A0A7R9ES93_9NEOP</name>
<accession>A0A7R9ES93</accession>
<dbReference type="PANTHER" id="PTHR14553:SF1">
    <property type="entry name" value="SIMILAR TO CHROMOSOME 1 OPEN READING FRAME 50"/>
    <property type="match status" value="1"/>
</dbReference>
<reference evidence="2" key="1">
    <citation type="submission" date="2020-11" db="EMBL/GenBank/DDBJ databases">
        <authorList>
            <person name="Tran Van P."/>
        </authorList>
    </citation>
    <scope>NUCLEOTIDE SEQUENCE</scope>
</reference>
<protein>
    <submittedName>
        <fullName evidence="2">Uncharacterized protein</fullName>
    </submittedName>
</protein>
<dbReference type="AlphaFoldDB" id="A0A7R9ES93"/>
<feature type="region of interest" description="Disordered" evidence="1">
    <location>
        <begin position="211"/>
        <end position="236"/>
    </location>
</feature>